<comment type="cofactor">
    <cofactor evidence="1">
        <name>Mg(2+)</name>
        <dbReference type="ChEBI" id="CHEBI:18420"/>
    </cofactor>
</comment>
<feature type="domain" description="DNA helicase Pif1-like DEAD-box helicase" evidence="2">
    <location>
        <begin position="5"/>
        <end position="111"/>
    </location>
</feature>
<proteinExistence type="inferred from homology"/>
<dbReference type="PANTHER" id="PTHR10492">
    <property type="match status" value="1"/>
</dbReference>
<dbReference type="EC" id="5.6.2.3" evidence="1"/>
<evidence type="ECO:0000259" key="2">
    <source>
        <dbReference type="Pfam" id="PF05970"/>
    </source>
</evidence>
<keyword evidence="1" id="KW-0234">DNA repair</keyword>
<dbReference type="PANTHER" id="PTHR10492:SF57">
    <property type="entry name" value="ATP-DEPENDENT DNA HELICASE"/>
    <property type="match status" value="1"/>
</dbReference>
<dbReference type="EMBL" id="JAVFWL010000006">
    <property type="protein sequence ID" value="KAK6761955.1"/>
    <property type="molecule type" value="Genomic_DNA"/>
</dbReference>
<keyword evidence="1" id="KW-0347">Helicase</keyword>
<dbReference type="Pfam" id="PF05970">
    <property type="entry name" value="PIF1"/>
    <property type="match status" value="1"/>
</dbReference>
<comment type="caution">
    <text evidence="3">The sequence shown here is derived from an EMBL/GenBank/DDBJ whole genome shotgun (WGS) entry which is preliminary data.</text>
</comment>
<dbReference type="Proteomes" id="UP001303046">
    <property type="component" value="Unassembled WGS sequence"/>
</dbReference>
<keyword evidence="1" id="KW-0233">DNA recombination</keyword>
<dbReference type="InterPro" id="IPR027417">
    <property type="entry name" value="P-loop_NTPase"/>
</dbReference>
<dbReference type="SUPFAM" id="SSF52540">
    <property type="entry name" value="P-loop containing nucleoside triphosphate hydrolases"/>
    <property type="match status" value="1"/>
</dbReference>
<accession>A0ABR1EHW3</accession>
<gene>
    <name evidence="3" type="primary">Necator_chrX.g23049</name>
    <name evidence="3" type="ORF">RB195_022886</name>
</gene>
<keyword evidence="1" id="KW-0227">DNA damage</keyword>
<keyword evidence="4" id="KW-1185">Reference proteome</keyword>
<dbReference type="InterPro" id="IPR010285">
    <property type="entry name" value="DNA_helicase_pif1-like_DEAD"/>
</dbReference>
<comment type="similarity">
    <text evidence="1">Belongs to the helicase family.</text>
</comment>
<dbReference type="Gene3D" id="3.40.50.300">
    <property type="entry name" value="P-loop containing nucleotide triphosphate hydrolases"/>
    <property type="match status" value="1"/>
</dbReference>
<reference evidence="3 4" key="1">
    <citation type="submission" date="2023-08" db="EMBL/GenBank/DDBJ databases">
        <title>A Necator americanus chromosomal reference genome.</title>
        <authorList>
            <person name="Ilik V."/>
            <person name="Petrzelkova K.J."/>
            <person name="Pardy F."/>
            <person name="Fuh T."/>
            <person name="Niatou-Singa F.S."/>
            <person name="Gouil Q."/>
            <person name="Baker L."/>
            <person name="Ritchie M.E."/>
            <person name="Jex A.R."/>
            <person name="Gazzola D."/>
            <person name="Li H."/>
            <person name="Toshio Fujiwara R."/>
            <person name="Zhan B."/>
            <person name="Aroian R.V."/>
            <person name="Pafco B."/>
            <person name="Schwarz E.M."/>
        </authorList>
    </citation>
    <scope>NUCLEOTIDE SEQUENCE [LARGE SCALE GENOMIC DNA]</scope>
    <source>
        <strain evidence="3 4">Aroian</strain>
        <tissue evidence="3">Whole animal</tissue>
    </source>
</reference>
<evidence type="ECO:0000313" key="3">
    <source>
        <dbReference type="EMBL" id="KAK6761955.1"/>
    </source>
</evidence>
<keyword evidence="1" id="KW-0547">Nucleotide-binding</keyword>
<sequence>MNRRDDRCFFIDGPGGSGKAYLYNTIYNMAMGQRRQVLCVGWIGIAPNLLPNGRTVTSAFKLNMADENRTSLMKRQQKEARQLKAIDIIIWDEISMAAKCASKLLKVYCVISCRTTGRSAASHSSLEAIFGKYYQ</sequence>
<name>A0ABR1EHW3_NECAM</name>
<organism evidence="3 4">
    <name type="scientific">Necator americanus</name>
    <name type="common">Human hookworm</name>
    <dbReference type="NCBI Taxonomy" id="51031"/>
    <lineage>
        <taxon>Eukaryota</taxon>
        <taxon>Metazoa</taxon>
        <taxon>Ecdysozoa</taxon>
        <taxon>Nematoda</taxon>
        <taxon>Chromadorea</taxon>
        <taxon>Rhabditida</taxon>
        <taxon>Rhabditina</taxon>
        <taxon>Rhabditomorpha</taxon>
        <taxon>Strongyloidea</taxon>
        <taxon>Ancylostomatidae</taxon>
        <taxon>Bunostominae</taxon>
        <taxon>Necator</taxon>
    </lineage>
</organism>
<keyword evidence="1" id="KW-0067">ATP-binding</keyword>
<comment type="catalytic activity">
    <reaction evidence="1">
        <text>ATP + H2O = ADP + phosphate + H(+)</text>
        <dbReference type="Rhea" id="RHEA:13065"/>
        <dbReference type="ChEBI" id="CHEBI:15377"/>
        <dbReference type="ChEBI" id="CHEBI:15378"/>
        <dbReference type="ChEBI" id="CHEBI:30616"/>
        <dbReference type="ChEBI" id="CHEBI:43474"/>
        <dbReference type="ChEBI" id="CHEBI:456216"/>
        <dbReference type="EC" id="5.6.2.3"/>
    </reaction>
</comment>
<protein>
    <recommendedName>
        <fullName evidence="1">ATP-dependent DNA helicase</fullName>
        <ecNumber evidence="1">5.6.2.3</ecNumber>
    </recommendedName>
</protein>
<evidence type="ECO:0000256" key="1">
    <source>
        <dbReference type="RuleBase" id="RU363044"/>
    </source>
</evidence>
<keyword evidence="1" id="KW-0378">Hydrolase</keyword>
<evidence type="ECO:0000313" key="4">
    <source>
        <dbReference type="Proteomes" id="UP001303046"/>
    </source>
</evidence>